<evidence type="ECO:0000256" key="5">
    <source>
        <dbReference type="ARBA" id="ARBA00023065"/>
    </source>
</evidence>
<keyword evidence="13" id="KW-1185">Reference proteome</keyword>
<keyword evidence="5" id="KW-0406">Ion transport</keyword>
<dbReference type="EMBL" id="CP099799">
    <property type="protein sequence ID" value="USR99912.1"/>
    <property type="molecule type" value="Genomic_DNA"/>
</dbReference>
<dbReference type="PANTHER" id="PTHR11537:SF254">
    <property type="entry name" value="POTASSIUM VOLTAGE-GATED CHANNEL PROTEIN SHAB"/>
    <property type="match status" value="1"/>
</dbReference>
<keyword evidence="4 8" id="KW-1133">Transmembrane helix</keyword>
<evidence type="ECO:0000256" key="3">
    <source>
        <dbReference type="ARBA" id="ARBA00022692"/>
    </source>
</evidence>
<keyword evidence="6 8" id="KW-0472">Membrane</keyword>
<feature type="transmembrane region" description="Helical" evidence="8">
    <location>
        <begin position="7"/>
        <end position="26"/>
    </location>
</feature>
<dbReference type="Pfam" id="PF07885">
    <property type="entry name" value="Ion_trans_2"/>
    <property type="match status" value="1"/>
</dbReference>
<dbReference type="EMBL" id="CP023671">
    <property type="protein sequence ID" value="AYE33338.1"/>
    <property type="molecule type" value="Genomic_DNA"/>
</dbReference>
<evidence type="ECO:0000256" key="8">
    <source>
        <dbReference type="SAM" id="Phobius"/>
    </source>
</evidence>
<comment type="subcellular location">
    <subcellularLocation>
        <location evidence="1">Membrane</location>
        <topology evidence="1">Multi-pass membrane protein</topology>
    </subcellularLocation>
</comment>
<protein>
    <submittedName>
        <fullName evidence="11">Potassium channel family protein</fullName>
    </submittedName>
    <submittedName>
        <fullName evidence="10">Potassium transporter</fullName>
    </submittedName>
</protein>
<dbReference type="GeneID" id="303559470"/>
<evidence type="ECO:0000313" key="10">
    <source>
        <dbReference type="EMBL" id="AYE33338.1"/>
    </source>
</evidence>
<evidence type="ECO:0000256" key="7">
    <source>
        <dbReference type="ARBA" id="ARBA00023303"/>
    </source>
</evidence>
<dbReference type="Gene3D" id="1.20.120.350">
    <property type="entry name" value="Voltage-gated potassium channels. Chain C"/>
    <property type="match status" value="1"/>
</dbReference>
<dbReference type="InterPro" id="IPR028325">
    <property type="entry name" value="VG_K_chnl"/>
</dbReference>
<dbReference type="OrthoDB" id="9810759at2"/>
<proteinExistence type="predicted"/>
<sequence length="254" mass="29293">MTKKEIYNDFIGLISLMASIMLMFQITIDLPYEVLISFYYIDSIVWIIFILDYVLGLILAKRKINYIKTHIIDIMVIITVKTYLRFFKALNITLILNNAIIIKFAEFIRLVILILKFKKSIKKSKKLNRFNYMLILTTIVIVLGAVIISLLEGMSFEDALWWSFVTFTTVGYGDVLLTTSMGRVVAVLLMIFGIGFIGITTSTIAAYIINGGRKKRNMDFKQQTIENIKYKLDNLDKLSDSELEDIYKTLKSLK</sequence>
<feature type="domain" description="Potassium channel" evidence="9">
    <location>
        <begin position="136"/>
        <end position="209"/>
    </location>
</feature>
<feature type="transmembrane region" description="Helical" evidence="8">
    <location>
        <begin position="184"/>
        <end position="209"/>
    </location>
</feature>
<evidence type="ECO:0000259" key="9">
    <source>
        <dbReference type="Pfam" id="PF07885"/>
    </source>
</evidence>
<evidence type="ECO:0000313" key="13">
    <source>
        <dbReference type="Proteomes" id="UP001055437"/>
    </source>
</evidence>
<feature type="transmembrane region" description="Helical" evidence="8">
    <location>
        <begin position="38"/>
        <end position="59"/>
    </location>
</feature>
<keyword evidence="7 11" id="KW-0407">Ion channel</keyword>
<evidence type="ECO:0000313" key="12">
    <source>
        <dbReference type="Proteomes" id="UP000280586"/>
    </source>
</evidence>
<dbReference type="PANTHER" id="PTHR11537">
    <property type="entry name" value="VOLTAGE-GATED POTASSIUM CHANNEL"/>
    <property type="match status" value="1"/>
</dbReference>
<gene>
    <name evidence="10" type="ORF">CP523_02105</name>
    <name evidence="11" type="ORF">NH397_10425</name>
</gene>
<dbReference type="AlphaFoldDB" id="A0A9N7JJ15"/>
<dbReference type="GO" id="GO:0005249">
    <property type="term" value="F:voltage-gated potassium channel activity"/>
    <property type="evidence" value="ECO:0007669"/>
    <property type="project" value="InterPro"/>
</dbReference>
<feature type="transmembrane region" description="Helical" evidence="8">
    <location>
        <begin position="99"/>
        <end position="118"/>
    </location>
</feature>
<evidence type="ECO:0000256" key="1">
    <source>
        <dbReference type="ARBA" id="ARBA00004141"/>
    </source>
</evidence>
<organism evidence="10 12">
    <name type="scientific">Clostridium septicum</name>
    <dbReference type="NCBI Taxonomy" id="1504"/>
    <lineage>
        <taxon>Bacteria</taxon>
        <taxon>Bacillati</taxon>
        <taxon>Bacillota</taxon>
        <taxon>Clostridia</taxon>
        <taxon>Eubacteriales</taxon>
        <taxon>Clostridiaceae</taxon>
        <taxon>Clostridium</taxon>
    </lineage>
</organism>
<dbReference type="PRINTS" id="PR00169">
    <property type="entry name" value="KCHANNEL"/>
</dbReference>
<dbReference type="GO" id="GO:0008076">
    <property type="term" value="C:voltage-gated potassium channel complex"/>
    <property type="evidence" value="ECO:0007669"/>
    <property type="project" value="InterPro"/>
</dbReference>
<name>A0A9N7JJ15_CLOSE</name>
<keyword evidence="2" id="KW-0813">Transport</keyword>
<evidence type="ECO:0000256" key="2">
    <source>
        <dbReference type="ARBA" id="ARBA00022448"/>
    </source>
</evidence>
<feature type="transmembrane region" description="Helical" evidence="8">
    <location>
        <begin position="130"/>
        <end position="151"/>
    </location>
</feature>
<evidence type="ECO:0000256" key="6">
    <source>
        <dbReference type="ARBA" id="ARBA00023136"/>
    </source>
</evidence>
<evidence type="ECO:0000313" key="11">
    <source>
        <dbReference type="EMBL" id="USR99912.1"/>
    </source>
</evidence>
<reference evidence="10 12" key="1">
    <citation type="submission" date="2017-09" db="EMBL/GenBank/DDBJ databases">
        <authorList>
            <person name="Thomas P."/>
            <person name="Seyboldt C."/>
        </authorList>
    </citation>
    <scope>NUCLEOTIDE SEQUENCE [LARGE SCALE GENOMIC DNA]</scope>
    <source>
        <strain evidence="10 12">DSM 7534</strain>
    </source>
</reference>
<keyword evidence="3 8" id="KW-0812">Transmembrane</keyword>
<dbReference type="GO" id="GO:0001508">
    <property type="term" value="P:action potential"/>
    <property type="evidence" value="ECO:0007669"/>
    <property type="project" value="TreeGrafter"/>
</dbReference>
<evidence type="ECO:0000256" key="4">
    <source>
        <dbReference type="ARBA" id="ARBA00022989"/>
    </source>
</evidence>
<accession>A0A9N7JJ15</accession>
<reference evidence="11" key="2">
    <citation type="submission" date="2022-06" db="EMBL/GenBank/DDBJ databases">
        <authorList>
            <person name="Holder M.E."/>
            <person name="Ajami N.J."/>
            <person name="Petrosino J.F."/>
        </authorList>
    </citation>
    <scope>NUCLEOTIDE SEQUENCE</scope>
    <source>
        <strain evidence="11">RMA 8861</strain>
    </source>
</reference>
<dbReference type="SUPFAM" id="SSF81324">
    <property type="entry name" value="Voltage-gated potassium channels"/>
    <property type="match status" value="1"/>
</dbReference>
<dbReference type="RefSeq" id="WP_083089387.1">
    <property type="nucleotide sequence ID" value="NZ_CABMIZ010000003.1"/>
</dbReference>
<dbReference type="InterPro" id="IPR013099">
    <property type="entry name" value="K_chnl_dom"/>
</dbReference>
<dbReference type="Gene3D" id="1.10.287.70">
    <property type="match status" value="1"/>
</dbReference>
<dbReference type="KEGG" id="csep:CP523_02105"/>
<dbReference type="InterPro" id="IPR027359">
    <property type="entry name" value="Volt_channel_dom_sf"/>
</dbReference>
<dbReference type="Proteomes" id="UP000280586">
    <property type="component" value="Chromosome"/>
</dbReference>
<dbReference type="Proteomes" id="UP001055437">
    <property type="component" value="Chromosome"/>
</dbReference>